<organism evidence="1 2">
    <name type="scientific">Araneus ventricosus</name>
    <name type="common">Orbweaver spider</name>
    <name type="synonym">Epeira ventricosa</name>
    <dbReference type="NCBI Taxonomy" id="182803"/>
    <lineage>
        <taxon>Eukaryota</taxon>
        <taxon>Metazoa</taxon>
        <taxon>Ecdysozoa</taxon>
        <taxon>Arthropoda</taxon>
        <taxon>Chelicerata</taxon>
        <taxon>Arachnida</taxon>
        <taxon>Araneae</taxon>
        <taxon>Araneomorphae</taxon>
        <taxon>Entelegynae</taxon>
        <taxon>Araneoidea</taxon>
        <taxon>Araneidae</taxon>
        <taxon>Araneus</taxon>
    </lineage>
</organism>
<protein>
    <submittedName>
        <fullName evidence="1">Uncharacterized protein</fullName>
    </submittedName>
</protein>
<evidence type="ECO:0000313" key="2">
    <source>
        <dbReference type="Proteomes" id="UP000499080"/>
    </source>
</evidence>
<keyword evidence="2" id="KW-1185">Reference proteome</keyword>
<comment type="caution">
    <text evidence="1">The sequence shown here is derived from an EMBL/GenBank/DDBJ whole genome shotgun (WGS) entry which is preliminary data.</text>
</comment>
<dbReference type="AlphaFoldDB" id="A0A4Y2F6P8"/>
<sequence length="68" mass="7712">TRGNFDLIMNSGQMTRTTPELVHPLYISAPHQREDVQPPTYDLACNWPMIFSGIGFRTWNPLAPKPKG</sequence>
<proteinExistence type="predicted"/>
<evidence type="ECO:0000313" key="1">
    <source>
        <dbReference type="EMBL" id="GBM36268.1"/>
    </source>
</evidence>
<dbReference type="Proteomes" id="UP000499080">
    <property type="component" value="Unassembled WGS sequence"/>
</dbReference>
<accession>A0A4Y2F6P8</accession>
<name>A0A4Y2F6P8_ARAVE</name>
<feature type="non-terminal residue" evidence="1">
    <location>
        <position position="1"/>
    </location>
</feature>
<gene>
    <name evidence="1" type="ORF">AVEN_160958_1</name>
</gene>
<dbReference type="EMBL" id="BGPR01094846">
    <property type="protein sequence ID" value="GBM36268.1"/>
    <property type="molecule type" value="Genomic_DNA"/>
</dbReference>
<reference evidence="1 2" key="1">
    <citation type="journal article" date="2019" name="Sci. Rep.">
        <title>Orb-weaving spider Araneus ventricosus genome elucidates the spidroin gene catalogue.</title>
        <authorList>
            <person name="Kono N."/>
            <person name="Nakamura H."/>
            <person name="Ohtoshi R."/>
            <person name="Moran D.A.P."/>
            <person name="Shinohara A."/>
            <person name="Yoshida Y."/>
            <person name="Fujiwara M."/>
            <person name="Mori M."/>
            <person name="Tomita M."/>
            <person name="Arakawa K."/>
        </authorList>
    </citation>
    <scope>NUCLEOTIDE SEQUENCE [LARGE SCALE GENOMIC DNA]</scope>
</reference>